<organism evidence="1 2">
    <name type="scientific">Falsirhodobacter algicola</name>
    <dbReference type="NCBI Taxonomy" id="2692330"/>
    <lineage>
        <taxon>Bacteria</taxon>
        <taxon>Pseudomonadati</taxon>
        <taxon>Pseudomonadota</taxon>
        <taxon>Alphaproteobacteria</taxon>
        <taxon>Rhodobacterales</taxon>
        <taxon>Paracoccaceae</taxon>
        <taxon>Falsirhodobacter</taxon>
    </lineage>
</organism>
<keyword evidence="1" id="KW-0614">Plasmid</keyword>
<dbReference type="KEGG" id="fap:GR316_13645"/>
<name>A0A8J8SLV5_9RHOB</name>
<sequence>MSAPFSDPALATLRHRIAAIEGGHGPPLAVLPFGVSELDRRLTKGGLAC</sequence>
<dbReference type="RefSeq" id="WP_211785619.1">
    <property type="nucleotide sequence ID" value="NZ_CP047294.1"/>
</dbReference>
<accession>A0A8J8SLV5</accession>
<keyword evidence="2" id="KW-1185">Reference proteome</keyword>
<geneLocation type="plasmid" evidence="1 2">
    <name>unnamed5</name>
</geneLocation>
<evidence type="ECO:0000313" key="1">
    <source>
        <dbReference type="EMBL" id="QUS37420.1"/>
    </source>
</evidence>
<dbReference type="Proteomes" id="UP000679284">
    <property type="component" value="Plasmid unnamed5"/>
</dbReference>
<dbReference type="AlphaFoldDB" id="A0A8J8SLV5"/>
<proteinExistence type="predicted"/>
<evidence type="ECO:0000313" key="2">
    <source>
        <dbReference type="Proteomes" id="UP000679284"/>
    </source>
</evidence>
<protein>
    <submittedName>
        <fullName evidence="1">Uncharacterized protein</fullName>
    </submittedName>
</protein>
<dbReference type="EMBL" id="CP047294">
    <property type="protein sequence ID" value="QUS37420.1"/>
    <property type="molecule type" value="Genomic_DNA"/>
</dbReference>
<reference evidence="1" key="1">
    <citation type="submission" date="2020-01" db="EMBL/GenBank/DDBJ databases">
        <authorList>
            <person name="Yang Y."/>
            <person name="Kwon Y.M."/>
        </authorList>
    </citation>
    <scope>NUCLEOTIDE SEQUENCE</scope>
    <source>
        <strain evidence="1">PG104</strain>
        <plasmid evidence="1">unnamed5</plasmid>
    </source>
</reference>
<gene>
    <name evidence="1" type="ORF">GR316_13645</name>
</gene>